<evidence type="ECO:0000256" key="3">
    <source>
        <dbReference type="ARBA" id="ARBA00022679"/>
    </source>
</evidence>
<proteinExistence type="inferred from homology"/>
<organism evidence="6 7">
    <name type="scientific">Permianibacter aggregans</name>
    <dbReference type="NCBI Taxonomy" id="1510150"/>
    <lineage>
        <taxon>Bacteria</taxon>
        <taxon>Pseudomonadati</taxon>
        <taxon>Pseudomonadota</taxon>
        <taxon>Gammaproteobacteria</taxon>
        <taxon>Pseudomonadales</taxon>
        <taxon>Pseudomonadaceae</taxon>
        <taxon>Permianibacter</taxon>
    </lineage>
</organism>
<evidence type="ECO:0000256" key="1">
    <source>
        <dbReference type="ARBA" id="ARBA00005194"/>
    </source>
</evidence>
<protein>
    <submittedName>
        <fullName evidence="6">3-oxoacyl-[acyl-carrier-protein] synthase-1</fullName>
    </submittedName>
</protein>
<evidence type="ECO:0000259" key="5">
    <source>
        <dbReference type="PROSITE" id="PS52004"/>
    </source>
</evidence>
<evidence type="ECO:0000256" key="2">
    <source>
        <dbReference type="ARBA" id="ARBA00008467"/>
    </source>
</evidence>
<dbReference type="AlphaFoldDB" id="A0A4R6UG96"/>
<dbReference type="InterPro" id="IPR014030">
    <property type="entry name" value="Ketoacyl_synth_N"/>
</dbReference>
<dbReference type="SMART" id="SM00825">
    <property type="entry name" value="PKS_KS"/>
    <property type="match status" value="1"/>
</dbReference>
<dbReference type="InterPro" id="IPR000794">
    <property type="entry name" value="Beta-ketoacyl_synthase"/>
</dbReference>
<dbReference type="Proteomes" id="UP000295375">
    <property type="component" value="Unassembled WGS sequence"/>
</dbReference>
<comment type="caution">
    <text evidence="6">The sequence shown here is derived from an EMBL/GenBank/DDBJ whole genome shotgun (WGS) entry which is preliminary data.</text>
</comment>
<dbReference type="Pfam" id="PF00109">
    <property type="entry name" value="ketoacyl-synt"/>
    <property type="match status" value="1"/>
</dbReference>
<dbReference type="GO" id="GO:0005829">
    <property type="term" value="C:cytosol"/>
    <property type="evidence" value="ECO:0007669"/>
    <property type="project" value="TreeGrafter"/>
</dbReference>
<reference evidence="6 7" key="1">
    <citation type="submission" date="2019-03" db="EMBL/GenBank/DDBJ databases">
        <title>Genomic Encyclopedia of Type Strains, Phase IV (KMG-IV): sequencing the most valuable type-strain genomes for metagenomic binning, comparative biology and taxonomic classification.</title>
        <authorList>
            <person name="Goeker M."/>
        </authorList>
    </citation>
    <scope>NUCLEOTIDE SEQUENCE [LARGE SCALE GENOMIC DNA]</scope>
    <source>
        <strain evidence="6 7">DSM 103792</strain>
    </source>
</reference>
<dbReference type="GO" id="GO:0006633">
    <property type="term" value="P:fatty acid biosynthetic process"/>
    <property type="evidence" value="ECO:0007669"/>
    <property type="project" value="UniProtKB-UniPathway"/>
</dbReference>
<name>A0A4R6UG96_9GAMM</name>
<keyword evidence="3 4" id="KW-0808">Transferase</keyword>
<dbReference type="InterPro" id="IPR020841">
    <property type="entry name" value="PKS_Beta-ketoAc_synthase_dom"/>
</dbReference>
<dbReference type="EMBL" id="SNYM01000025">
    <property type="protein sequence ID" value="TDQ44233.1"/>
    <property type="molecule type" value="Genomic_DNA"/>
</dbReference>
<dbReference type="CDD" id="cd00834">
    <property type="entry name" value="KAS_I_II"/>
    <property type="match status" value="1"/>
</dbReference>
<dbReference type="InterPro" id="IPR014031">
    <property type="entry name" value="Ketoacyl_synth_C"/>
</dbReference>
<dbReference type="GO" id="GO:0004315">
    <property type="term" value="F:3-oxoacyl-[acyl-carrier-protein] synthase activity"/>
    <property type="evidence" value="ECO:0007669"/>
    <property type="project" value="InterPro"/>
</dbReference>
<evidence type="ECO:0000256" key="4">
    <source>
        <dbReference type="RuleBase" id="RU003694"/>
    </source>
</evidence>
<gene>
    <name evidence="6" type="ORF">EV696_12545</name>
</gene>
<dbReference type="PROSITE" id="PS00606">
    <property type="entry name" value="KS3_1"/>
    <property type="match status" value="1"/>
</dbReference>
<keyword evidence="7" id="KW-1185">Reference proteome</keyword>
<dbReference type="PROSITE" id="PS52004">
    <property type="entry name" value="KS3_2"/>
    <property type="match status" value="1"/>
</dbReference>
<evidence type="ECO:0000313" key="7">
    <source>
        <dbReference type="Proteomes" id="UP000295375"/>
    </source>
</evidence>
<dbReference type="PANTHER" id="PTHR11712:SF320">
    <property type="entry name" value="BETA-KETOACYL SYNTHASE"/>
    <property type="match status" value="1"/>
</dbReference>
<sequence length="403" mass="42112">MGHAVGDPSLSLKMIMSTAVYLSEPGIVSPLGATLTANAEALFAGKRQLMLDQDLYPGRRVRVGRASAELLPVPESLREFDCRNNQLLLTALQSLLPVISELKTNTASARIGVVIGSSTSGISAGEQAIAQQLQNGERPKAFNYRQQEIGTPALFVARYLELNGPALTISTACTSSTQAFISARALIEADLCDAVVVGGADSLCQLTIQGFSALESYSENFCQPFAQSRDGINIGEGAIVFILGKSPTPYRLLGAGASSDAHHISAPHPEGVGAEQAIHAALADAGLSAEAIDYVNLHGTATPKNDEMEAAVMHRVFGGELPCSSTKSLTGHMLGAAGAMEVAACLLALKQQQLPVQTAPMPYDPVLPALNLVTVPSQATLNTVMSTNYAFGGSNVALILQRA</sequence>
<dbReference type="SUPFAM" id="SSF53901">
    <property type="entry name" value="Thiolase-like"/>
    <property type="match status" value="2"/>
</dbReference>
<dbReference type="PANTHER" id="PTHR11712">
    <property type="entry name" value="POLYKETIDE SYNTHASE-RELATED"/>
    <property type="match status" value="1"/>
</dbReference>
<comment type="pathway">
    <text evidence="1">Lipid metabolism; fatty acid biosynthesis.</text>
</comment>
<comment type="similarity">
    <text evidence="2 4">Belongs to the thiolase-like superfamily. Beta-ketoacyl-ACP synthases family.</text>
</comment>
<dbReference type="Gene3D" id="3.40.47.10">
    <property type="match status" value="1"/>
</dbReference>
<feature type="domain" description="Ketosynthase family 3 (KS3)" evidence="5">
    <location>
        <begin position="1"/>
        <end position="402"/>
    </location>
</feature>
<dbReference type="InterPro" id="IPR016039">
    <property type="entry name" value="Thiolase-like"/>
</dbReference>
<dbReference type="UniPathway" id="UPA00094"/>
<dbReference type="Pfam" id="PF02801">
    <property type="entry name" value="Ketoacyl-synt_C"/>
    <property type="match status" value="1"/>
</dbReference>
<accession>A0A4R6UG96</accession>
<dbReference type="NCBIfam" id="NF006618">
    <property type="entry name" value="PRK09185.1"/>
    <property type="match status" value="1"/>
</dbReference>
<dbReference type="InterPro" id="IPR018201">
    <property type="entry name" value="Ketoacyl_synth_AS"/>
</dbReference>
<evidence type="ECO:0000313" key="6">
    <source>
        <dbReference type="EMBL" id="TDQ44233.1"/>
    </source>
</evidence>